<dbReference type="EMBL" id="CAJZBQ010000004">
    <property type="protein sequence ID" value="CAG9311546.1"/>
    <property type="molecule type" value="Genomic_DNA"/>
</dbReference>
<sequence length="265" mass="30437">MFRRVGIYFCAGNSKRWFARKNPVITSIMKNDLPITKQTYIDFKVFTGNEILYALTDCKKLKPGEISHALSELGKRKGAPENFDWNAHPAIKATIERTKSQAHKWPCKNITSLAHAYTRLNIKDPTLWYILEKHVKRIITAIEPIGLALCFNAFAGKGTPELFEVLVKAVPKNIRFMEMKDILSMIKGIQKANIQADELFTGHIYPEIKEKKKYCSVYELNEMISVLSKRTDFADDLKNELQNEIGKKMETKRDFSFGGIKKNNE</sequence>
<organism evidence="1 2">
    <name type="scientific">Blepharisma stoltei</name>
    <dbReference type="NCBI Taxonomy" id="1481888"/>
    <lineage>
        <taxon>Eukaryota</taxon>
        <taxon>Sar</taxon>
        <taxon>Alveolata</taxon>
        <taxon>Ciliophora</taxon>
        <taxon>Postciliodesmatophora</taxon>
        <taxon>Heterotrichea</taxon>
        <taxon>Heterotrichida</taxon>
        <taxon>Blepharismidae</taxon>
        <taxon>Blepharisma</taxon>
    </lineage>
</organism>
<comment type="caution">
    <text evidence="1">The sequence shown here is derived from an EMBL/GenBank/DDBJ whole genome shotgun (WGS) entry which is preliminary data.</text>
</comment>
<dbReference type="AlphaFoldDB" id="A0AAU9IDY7"/>
<protein>
    <submittedName>
        <fullName evidence="1">Uncharacterized protein</fullName>
    </submittedName>
</protein>
<dbReference type="Proteomes" id="UP001162131">
    <property type="component" value="Unassembled WGS sequence"/>
</dbReference>
<gene>
    <name evidence="1" type="ORF">BSTOLATCC_MIC3834</name>
</gene>
<evidence type="ECO:0000313" key="2">
    <source>
        <dbReference type="Proteomes" id="UP001162131"/>
    </source>
</evidence>
<proteinExistence type="predicted"/>
<keyword evidence="2" id="KW-1185">Reference proteome</keyword>
<reference evidence="1" key="1">
    <citation type="submission" date="2021-09" db="EMBL/GenBank/DDBJ databases">
        <authorList>
            <consortium name="AG Swart"/>
            <person name="Singh M."/>
            <person name="Singh A."/>
            <person name="Seah K."/>
            <person name="Emmerich C."/>
        </authorList>
    </citation>
    <scope>NUCLEOTIDE SEQUENCE</scope>
    <source>
        <strain evidence="1">ATCC30299</strain>
    </source>
</reference>
<name>A0AAU9IDY7_9CILI</name>
<evidence type="ECO:0000313" key="1">
    <source>
        <dbReference type="EMBL" id="CAG9311546.1"/>
    </source>
</evidence>
<accession>A0AAU9IDY7</accession>